<dbReference type="InterPro" id="IPR032675">
    <property type="entry name" value="LRR_dom_sf"/>
</dbReference>
<dbReference type="PANTHER" id="PTHR45661">
    <property type="entry name" value="SURFACE ANTIGEN"/>
    <property type="match status" value="1"/>
</dbReference>
<name>A0ABU9AWQ7_9BACT</name>
<accession>A0ABU9AWQ7</accession>
<evidence type="ECO:0000256" key="1">
    <source>
        <dbReference type="SAM" id="SignalP"/>
    </source>
</evidence>
<dbReference type="InterPro" id="IPR013783">
    <property type="entry name" value="Ig-like_fold"/>
</dbReference>
<comment type="caution">
    <text evidence="2">The sequence shown here is derived from an EMBL/GenBank/DDBJ whole genome shotgun (WGS) entry which is preliminary data.</text>
</comment>
<feature type="signal peptide" evidence="1">
    <location>
        <begin position="1"/>
        <end position="25"/>
    </location>
</feature>
<protein>
    <submittedName>
        <fullName evidence="2">Leucine-rich repeat domain-containing protein</fullName>
    </submittedName>
</protein>
<evidence type="ECO:0000313" key="3">
    <source>
        <dbReference type="Proteomes" id="UP001371305"/>
    </source>
</evidence>
<organism evidence="2 3">
    <name type="scientific">Luteolibacter soli</name>
    <dbReference type="NCBI Taxonomy" id="3135280"/>
    <lineage>
        <taxon>Bacteria</taxon>
        <taxon>Pseudomonadati</taxon>
        <taxon>Verrucomicrobiota</taxon>
        <taxon>Verrucomicrobiia</taxon>
        <taxon>Verrucomicrobiales</taxon>
        <taxon>Verrucomicrobiaceae</taxon>
        <taxon>Luteolibacter</taxon>
    </lineage>
</organism>
<keyword evidence="1" id="KW-0732">Signal</keyword>
<evidence type="ECO:0000313" key="2">
    <source>
        <dbReference type="EMBL" id="MEK7951830.1"/>
    </source>
</evidence>
<dbReference type="Proteomes" id="UP001371305">
    <property type="component" value="Unassembled WGS sequence"/>
</dbReference>
<dbReference type="InterPro" id="IPR053139">
    <property type="entry name" value="Surface_bspA-like"/>
</dbReference>
<dbReference type="Pfam" id="PF13306">
    <property type="entry name" value="LRR_5"/>
    <property type="match status" value="1"/>
</dbReference>
<keyword evidence="3" id="KW-1185">Reference proteome</keyword>
<dbReference type="EMBL" id="JBBUKT010000005">
    <property type="protein sequence ID" value="MEK7951830.1"/>
    <property type="molecule type" value="Genomic_DNA"/>
</dbReference>
<reference evidence="2 3" key="1">
    <citation type="submission" date="2024-04" db="EMBL/GenBank/DDBJ databases">
        <title>Luteolibacter sp. isolated from soil.</title>
        <authorList>
            <person name="An J."/>
        </authorList>
    </citation>
    <scope>NUCLEOTIDE SEQUENCE [LARGE SCALE GENOMIC DNA]</scope>
    <source>
        <strain evidence="2 3">Y139</strain>
    </source>
</reference>
<dbReference type="Gene3D" id="2.60.40.10">
    <property type="entry name" value="Immunoglobulins"/>
    <property type="match status" value="1"/>
</dbReference>
<dbReference type="RefSeq" id="WP_341405587.1">
    <property type="nucleotide sequence ID" value="NZ_JBBUKT010000005.1"/>
</dbReference>
<sequence length="508" mass="51301">MRAHSLFRPFVFIAACLAVIGSALAQTFGNFSYGTDGTSITIIGHTNVAVNPLVIPAEINGLPVRSILRLGASPNSNLALRQSVTSVVIPEGVTSMGASVFANFTSLTSVTLPNSLTSLGDSAFSGCTSLTSATFGNGVTSLTKTFEGCTSLVTVDLPDPLVTLTSTFSDCSSLTSIQIPASVTTIYRAFKDCTHLGSVQLPASMTALGQAAFMGCASLQSVGFPAGLVSIGEQAFQGCTGLASVALPPSLITVGPNAFEGCTGLASVNFSSSLATISSNAFSGCSGLTSLSFPPSLKTIEGGAFYACTGLTSLTVPDTVETIGDSAFWGCTGLTSVSLPSRFLASIANLGLDHEPQLATDLLITGLAKELTNSPDFISKLADAIIAKSGHYGLSTQADITTVVNQTPQTVRDVLAEVGAEAPVAPGITSDLGTLTVKKGKPVEYAVTTTFGATAFAAIGLPDGVVIDAATGAISGKAKKPGTYNVFLHAGVPGGGAVSAVKVIAVTN</sequence>
<feature type="chain" id="PRO_5045569858" evidence="1">
    <location>
        <begin position="26"/>
        <end position="508"/>
    </location>
</feature>
<gene>
    <name evidence="2" type="ORF">WKV53_15045</name>
</gene>
<dbReference type="InterPro" id="IPR026906">
    <property type="entry name" value="LRR_5"/>
</dbReference>
<dbReference type="SUPFAM" id="SSF52058">
    <property type="entry name" value="L domain-like"/>
    <property type="match status" value="1"/>
</dbReference>
<proteinExistence type="predicted"/>
<dbReference type="PANTHER" id="PTHR45661:SF3">
    <property type="entry name" value="IG-LIKE DOMAIN-CONTAINING PROTEIN"/>
    <property type="match status" value="1"/>
</dbReference>
<dbReference type="Gene3D" id="3.80.10.10">
    <property type="entry name" value="Ribonuclease Inhibitor"/>
    <property type="match status" value="3"/>
</dbReference>
<dbReference type="Pfam" id="PF05345">
    <property type="entry name" value="He_PIG"/>
    <property type="match status" value="1"/>
</dbReference>